<evidence type="ECO:0000256" key="11">
    <source>
        <dbReference type="ARBA" id="ARBA00022946"/>
    </source>
</evidence>
<dbReference type="PROSITE" id="PS00086">
    <property type="entry name" value="CYTOCHROME_P450"/>
    <property type="match status" value="1"/>
</dbReference>
<evidence type="ECO:0000256" key="21">
    <source>
        <dbReference type="ARBA" id="ARBA00030343"/>
    </source>
</evidence>
<evidence type="ECO:0000313" key="27">
    <source>
        <dbReference type="RefSeq" id="XP_006811829.1"/>
    </source>
</evidence>
<evidence type="ECO:0000256" key="18">
    <source>
        <dbReference type="ARBA" id="ARBA00023166"/>
    </source>
</evidence>
<evidence type="ECO:0000256" key="3">
    <source>
        <dbReference type="ARBA" id="ARBA00005108"/>
    </source>
</evidence>
<dbReference type="PANTHER" id="PTHR24279:SF3">
    <property type="entry name" value="CHOLESTEROL SIDE-CHAIN CLEAVAGE ENZYME, MITOCHONDRIAL"/>
    <property type="match status" value="1"/>
</dbReference>
<evidence type="ECO:0000256" key="23">
    <source>
        <dbReference type="ARBA" id="ARBA00033274"/>
    </source>
</evidence>
<evidence type="ECO:0000256" key="1">
    <source>
        <dbReference type="ARBA" id="ARBA00001971"/>
    </source>
</evidence>
<keyword evidence="12 25" id="KW-0560">Oxidoreductase</keyword>
<name>A0ABM0LVN8_SACKO</name>
<proteinExistence type="inferred from homology"/>
<evidence type="ECO:0000256" key="5">
    <source>
        <dbReference type="ARBA" id="ARBA00012764"/>
    </source>
</evidence>
<evidence type="ECO:0000256" key="20">
    <source>
        <dbReference type="ARBA" id="ARBA00023250"/>
    </source>
</evidence>
<comment type="subcellular location">
    <subcellularLocation>
        <location evidence="2">Mitochondrion inner membrane</location>
        <topology evidence="2">Peripheral membrane protein</topology>
    </subcellularLocation>
</comment>
<evidence type="ECO:0000256" key="25">
    <source>
        <dbReference type="RuleBase" id="RU000461"/>
    </source>
</evidence>
<keyword evidence="7" id="KW-0153">Cholesterol metabolism</keyword>
<comment type="pathway">
    <text evidence="3">Lipid metabolism; C21-steroid hormone metabolism.</text>
</comment>
<keyword evidence="20" id="KW-0755">Steroidogenesis</keyword>
<dbReference type="Gene3D" id="1.10.630.10">
    <property type="entry name" value="Cytochrome P450"/>
    <property type="match status" value="1"/>
</dbReference>
<evidence type="ECO:0000256" key="16">
    <source>
        <dbReference type="ARBA" id="ARBA00023128"/>
    </source>
</evidence>
<evidence type="ECO:0000256" key="17">
    <source>
        <dbReference type="ARBA" id="ARBA00023136"/>
    </source>
</evidence>
<dbReference type="Pfam" id="PF00067">
    <property type="entry name" value="p450"/>
    <property type="match status" value="1"/>
</dbReference>
<evidence type="ECO:0000256" key="12">
    <source>
        <dbReference type="ARBA" id="ARBA00023002"/>
    </source>
</evidence>
<keyword evidence="26" id="KW-1185">Reference proteome</keyword>
<dbReference type="InterPro" id="IPR017972">
    <property type="entry name" value="Cyt_P450_CS"/>
</dbReference>
<evidence type="ECO:0000256" key="4">
    <source>
        <dbReference type="ARBA" id="ARBA00010617"/>
    </source>
</evidence>
<evidence type="ECO:0000313" key="26">
    <source>
        <dbReference type="Proteomes" id="UP000694865"/>
    </source>
</evidence>
<dbReference type="EC" id="1.14.15.6" evidence="5"/>
<sequence length="508" mass="58848">MRNHCRVSLVQASTTVKASENHDHKQLKPFKEIPGEGSSSFVSGVLYAVKGWRSGSASRQPWPAYDKWENKYGTLYKRVFGKTVSVFITDANDIEKVFRSGGSTPIRFEHTFFDILSAWRFYKQTKGLPLGTLTADVDFWHRQRKQLSRKMLRPKEVANYTDEANAIVTEFMQALYQKRNKRNFVDKFEDLTFLWSLEFIITVLFSKKLHLLTGTVDPDAKKVIDGVDDIFKTTAELFKFLVKYHAMVNTKVWQIHSNAWDAIFDFEKKIISEKEEELKLAVERGDEMESVDIDLITQLLTNNNLSKEEIYSVLSEVLLGSIDTTSNTLHWALYLVANNPSVQDRLYEEVSSVVPEGEVPSNKHLSQMPYMKSVVKETLRLYPAIPYINRTMREDIALQGYHIPAGTPLLLLLYKTSRNDKYFKDPLQFKPERWLAKETNVTFASMPFGFGPRMCIGRRLAELQLHLVLPRISRHFILESTTEVQHKMELTIKPDRDLNLKFIDRRTI</sequence>
<dbReference type="PRINTS" id="PR00463">
    <property type="entry name" value="EP450I"/>
</dbReference>
<keyword evidence="11" id="KW-0809">Transit peptide</keyword>
<dbReference type="GeneID" id="102805361"/>
<dbReference type="InterPro" id="IPR002401">
    <property type="entry name" value="Cyt_P450_E_grp-I"/>
</dbReference>
<dbReference type="Proteomes" id="UP000694865">
    <property type="component" value="Unplaced"/>
</dbReference>
<keyword evidence="10" id="KW-0999">Mitochondrion inner membrane</keyword>
<keyword evidence="13 25" id="KW-0408">Iron</keyword>
<evidence type="ECO:0000256" key="10">
    <source>
        <dbReference type="ARBA" id="ARBA00022792"/>
    </source>
</evidence>
<keyword evidence="14 25" id="KW-0503">Monooxygenase</keyword>
<keyword evidence="8 25" id="KW-0349">Heme</keyword>
<dbReference type="SUPFAM" id="SSF48264">
    <property type="entry name" value="Cytochrome P450"/>
    <property type="match status" value="1"/>
</dbReference>
<evidence type="ECO:0000256" key="19">
    <source>
        <dbReference type="ARBA" id="ARBA00023221"/>
    </source>
</evidence>
<evidence type="ECO:0000256" key="14">
    <source>
        <dbReference type="ARBA" id="ARBA00023033"/>
    </source>
</evidence>
<evidence type="ECO:0000256" key="7">
    <source>
        <dbReference type="ARBA" id="ARBA00022548"/>
    </source>
</evidence>
<accession>A0ABM0LVN8</accession>
<evidence type="ECO:0000256" key="9">
    <source>
        <dbReference type="ARBA" id="ARBA00022723"/>
    </source>
</evidence>
<gene>
    <name evidence="27" type="primary">LOC102805361</name>
</gene>
<keyword evidence="18" id="KW-1207">Sterol metabolism</keyword>
<evidence type="ECO:0000256" key="13">
    <source>
        <dbReference type="ARBA" id="ARBA00023004"/>
    </source>
</evidence>
<reference evidence="27" key="1">
    <citation type="submission" date="2025-08" db="UniProtKB">
        <authorList>
            <consortium name="RefSeq"/>
        </authorList>
    </citation>
    <scope>IDENTIFICATION</scope>
    <source>
        <tissue evidence="27">Testes</tissue>
    </source>
</reference>
<dbReference type="PANTHER" id="PTHR24279">
    <property type="entry name" value="CYTOCHROME P450"/>
    <property type="match status" value="1"/>
</dbReference>
<evidence type="ECO:0000256" key="8">
    <source>
        <dbReference type="ARBA" id="ARBA00022617"/>
    </source>
</evidence>
<keyword evidence="17" id="KW-0472">Membrane</keyword>
<evidence type="ECO:0000256" key="15">
    <source>
        <dbReference type="ARBA" id="ARBA00023098"/>
    </source>
</evidence>
<keyword evidence="9 25" id="KW-0479">Metal-binding</keyword>
<evidence type="ECO:0000256" key="2">
    <source>
        <dbReference type="ARBA" id="ARBA00004637"/>
    </source>
</evidence>
<dbReference type="InterPro" id="IPR050479">
    <property type="entry name" value="CYP11_CYP27_families"/>
</dbReference>
<comment type="similarity">
    <text evidence="4 25">Belongs to the cytochrome P450 family.</text>
</comment>
<dbReference type="PRINTS" id="PR00385">
    <property type="entry name" value="P450"/>
</dbReference>
<dbReference type="InterPro" id="IPR036396">
    <property type="entry name" value="Cyt_P450_sf"/>
</dbReference>
<comment type="cofactor">
    <cofactor evidence="1">
        <name>heme</name>
        <dbReference type="ChEBI" id="CHEBI:30413"/>
    </cofactor>
</comment>
<protein>
    <recommendedName>
        <fullName evidence="6">Cholesterol side-chain cleavage enzyme, mitochondrial</fullName>
        <ecNumber evidence="5">1.14.15.6</ecNumber>
    </recommendedName>
    <alternativeName>
        <fullName evidence="21">CYPXIA1</fullName>
    </alternativeName>
    <alternativeName>
        <fullName evidence="23">Cholesterol desmolase</fullName>
    </alternativeName>
    <alternativeName>
        <fullName evidence="22">Cytochrome P450 11A1</fullName>
    </alternativeName>
    <alternativeName>
        <fullName evidence="24">Cytochrome P450(scc)</fullName>
    </alternativeName>
</protein>
<dbReference type="CDD" id="cd11054">
    <property type="entry name" value="CYP24A1-like"/>
    <property type="match status" value="1"/>
</dbReference>
<evidence type="ECO:0000256" key="24">
    <source>
        <dbReference type="ARBA" id="ARBA00033394"/>
    </source>
</evidence>
<keyword evidence="16" id="KW-0496">Mitochondrion</keyword>
<keyword evidence="15" id="KW-0443">Lipid metabolism</keyword>
<dbReference type="RefSeq" id="XP_006811829.1">
    <property type="nucleotide sequence ID" value="XM_006811766.1"/>
</dbReference>
<evidence type="ECO:0000256" key="22">
    <source>
        <dbReference type="ARBA" id="ARBA00032666"/>
    </source>
</evidence>
<keyword evidence="19" id="KW-0753">Steroid metabolism</keyword>
<organism evidence="26 27">
    <name type="scientific">Saccoglossus kowalevskii</name>
    <name type="common">Acorn worm</name>
    <dbReference type="NCBI Taxonomy" id="10224"/>
    <lineage>
        <taxon>Eukaryota</taxon>
        <taxon>Metazoa</taxon>
        <taxon>Hemichordata</taxon>
        <taxon>Enteropneusta</taxon>
        <taxon>Harrimaniidae</taxon>
        <taxon>Saccoglossus</taxon>
    </lineage>
</organism>
<evidence type="ECO:0000256" key="6">
    <source>
        <dbReference type="ARBA" id="ARBA00019844"/>
    </source>
</evidence>
<dbReference type="InterPro" id="IPR001128">
    <property type="entry name" value="Cyt_P450"/>
</dbReference>